<dbReference type="EMBL" id="JYDU01000314">
    <property type="protein sequence ID" value="KRX87038.1"/>
    <property type="molecule type" value="Genomic_DNA"/>
</dbReference>
<feature type="region of interest" description="Disordered" evidence="1">
    <location>
        <begin position="54"/>
        <end position="77"/>
    </location>
</feature>
<dbReference type="AlphaFoldDB" id="A0A0V0XGS2"/>
<feature type="non-terminal residue" evidence="2">
    <location>
        <position position="357"/>
    </location>
</feature>
<name>A0A0V0XGS2_TRIPS</name>
<evidence type="ECO:0000256" key="1">
    <source>
        <dbReference type="SAM" id="MobiDB-lite"/>
    </source>
</evidence>
<protein>
    <recommendedName>
        <fullName evidence="4">Peptidase aspartic putative domain-containing protein</fullName>
    </recommendedName>
</protein>
<feature type="compositionally biased region" description="Polar residues" evidence="1">
    <location>
        <begin position="62"/>
        <end position="73"/>
    </location>
</feature>
<dbReference type="Proteomes" id="UP000054815">
    <property type="component" value="Unassembled WGS sequence"/>
</dbReference>
<dbReference type="STRING" id="6337.A0A0V0XGS2"/>
<organism evidence="2 3">
    <name type="scientific">Trichinella pseudospiralis</name>
    <name type="common">Parasitic roundworm</name>
    <dbReference type="NCBI Taxonomy" id="6337"/>
    <lineage>
        <taxon>Eukaryota</taxon>
        <taxon>Metazoa</taxon>
        <taxon>Ecdysozoa</taxon>
        <taxon>Nematoda</taxon>
        <taxon>Enoplea</taxon>
        <taxon>Dorylaimia</taxon>
        <taxon>Trichinellida</taxon>
        <taxon>Trichinellidae</taxon>
        <taxon>Trichinella</taxon>
    </lineage>
</organism>
<evidence type="ECO:0000313" key="3">
    <source>
        <dbReference type="Proteomes" id="UP000054815"/>
    </source>
</evidence>
<sequence>LTALEVLLEIFKLKTHSRTRKRWETLILSEPLKAANLEDFLRFLQDGIRVQESVSMGDRKPSSNVTVRTNSPPRNKLPSVAALHAETRSFESCVMCRERRRVSQCSKFLAEKTQHLWRIAASKNLCFRCLRRDAPHGGQGTRQSRAGETSTVKPTTEKDEGVSSSRTLLGKTASEKENLLQTARAILKDLAESLRLRGTTERLALLRLGEMHSKYEKLRGVNFCLKGIYGGEDSYPIEALCVPRITTVDANPSAANWEHLHGLKLADIFPRERTEIDRIVGGSALPEAVNSSFGWILSGNIPADDGSGKCITLLAKTENEYSEDDLRRFWDLKVIGVADDKGKEISSHENFRRDLRI</sequence>
<accession>A0A0V0XGS2</accession>
<feature type="non-terminal residue" evidence="2">
    <location>
        <position position="1"/>
    </location>
</feature>
<feature type="region of interest" description="Disordered" evidence="1">
    <location>
        <begin position="135"/>
        <end position="168"/>
    </location>
</feature>
<proteinExistence type="predicted"/>
<gene>
    <name evidence="2" type="ORF">T4E_3942</name>
</gene>
<feature type="compositionally biased region" description="Polar residues" evidence="1">
    <location>
        <begin position="141"/>
        <end position="154"/>
    </location>
</feature>
<reference evidence="2 3" key="1">
    <citation type="submission" date="2015-01" db="EMBL/GenBank/DDBJ databases">
        <title>Evolution of Trichinella species and genotypes.</title>
        <authorList>
            <person name="Korhonen P.K."/>
            <person name="Edoardo P."/>
            <person name="Giuseppe L.R."/>
            <person name="Gasser R.B."/>
        </authorList>
    </citation>
    <scope>NUCLEOTIDE SEQUENCE [LARGE SCALE GENOMIC DNA]</scope>
    <source>
        <strain evidence="2">ISS141</strain>
    </source>
</reference>
<evidence type="ECO:0008006" key="4">
    <source>
        <dbReference type="Google" id="ProtNLM"/>
    </source>
</evidence>
<comment type="caution">
    <text evidence="2">The sequence shown here is derived from an EMBL/GenBank/DDBJ whole genome shotgun (WGS) entry which is preliminary data.</text>
</comment>
<evidence type="ECO:0000313" key="2">
    <source>
        <dbReference type="EMBL" id="KRX87038.1"/>
    </source>
</evidence>